<dbReference type="RefSeq" id="WP_173138188.1">
    <property type="nucleotide sequence ID" value="NZ_JABMKX010000013.1"/>
</dbReference>
<feature type="domain" description="ATP-grasp" evidence="4">
    <location>
        <begin position="134"/>
        <end position="344"/>
    </location>
</feature>
<dbReference type="InterPro" id="IPR011761">
    <property type="entry name" value="ATP-grasp"/>
</dbReference>
<protein>
    <recommendedName>
        <fullName evidence="4">ATP-grasp domain-containing protein</fullName>
    </recommendedName>
</protein>
<dbReference type="PANTHER" id="PTHR23132:SF23">
    <property type="entry name" value="D-ALANINE--D-ALANINE LIGASE B"/>
    <property type="match status" value="1"/>
</dbReference>
<evidence type="ECO:0000256" key="1">
    <source>
        <dbReference type="ARBA" id="ARBA00010871"/>
    </source>
</evidence>
<dbReference type="Pfam" id="PF07478">
    <property type="entry name" value="Dala_Dala_lig_C"/>
    <property type="match status" value="1"/>
</dbReference>
<proteinExistence type="inferred from homology"/>
<dbReference type="Proteomes" id="UP000711047">
    <property type="component" value="Unassembled WGS sequence"/>
</dbReference>
<dbReference type="InterPro" id="IPR011095">
    <property type="entry name" value="Dala_Dala_lig_C"/>
</dbReference>
<keyword evidence="6" id="KW-1185">Reference proteome</keyword>
<sequence length="358" mass="41310">MGFKKVIDTYNLMNTYGKLSDQFCVIFVYNDWNDFDNDSHQSECITSNEKSEITNAFRSITNFFFPVNGEKEFITSIHTYKERFNYILVYSMAQNTKGIGRRCLIPLLCEHFGLYNISADFYPSVLGGNKELMYNYITNSNIPNISFPETYFCHHIEEAKLYTDRFINQNKDFIIKPNSESASIGVSKISLSTQTIDEIFIIIQRTFDTYGDFLIQEYISGKEVEVPVVNIEGKHVSPGVVEILFSDDNEILTYDIVASERYDFTSYNGKLFDSILETALVCAKILGFSSICRFDFRLTEDFAYVIDITPNPTVSSMSSTHYMFLQHFLKDNHAVYRLLIMLAIIKYDLFEPAFNSSI</sequence>
<evidence type="ECO:0000313" key="6">
    <source>
        <dbReference type="Proteomes" id="UP000711047"/>
    </source>
</evidence>
<dbReference type="PANTHER" id="PTHR23132">
    <property type="entry name" value="D-ALANINE--D-ALANINE LIGASE"/>
    <property type="match status" value="1"/>
</dbReference>
<keyword evidence="2" id="KW-0436">Ligase</keyword>
<dbReference type="InterPro" id="IPR013815">
    <property type="entry name" value="ATP_grasp_subdomain_1"/>
</dbReference>
<reference evidence="5 6" key="1">
    <citation type="submission" date="2020-05" db="EMBL/GenBank/DDBJ databases">
        <title>Paenibacillus glebae, sp. nov., Paenibacillus humi sp. nov., Paenibacillus pedi sp. nov., Paenibacillus terrestris sp. nov. and Paenibacillus terricola sp. nov., isolated from a forest top soil sample.</title>
        <authorList>
            <person name="Qi S."/>
            <person name="Carlier A."/>
            <person name="Cnockaert M."/>
            <person name="Vandamme P."/>
        </authorList>
    </citation>
    <scope>NUCLEOTIDE SEQUENCE [LARGE SCALE GENOMIC DNA]</scope>
    <source>
        <strain evidence="5 6">LMG 29502</strain>
    </source>
</reference>
<dbReference type="PROSITE" id="PS50975">
    <property type="entry name" value="ATP_GRASP"/>
    <property type="match status" value="1"/>
</dbReference>
<evidence type="ECO:0000256" key="2">
    <source>
        <dbReference type="ARBA" id="ARBA00022598"/>
    </source>
</evidence>
<keyword evidence="3" id="KW-0547">Nucleotide-binding</keyword>
<keyword evidence="3" id="KW-0067">ATP-binding</keyword>
<evidence type="ECO:0000259" key="4">
    <source>
        <dbReference type="PROSITE" id="PS50975"/>
    </source>
</evidence>
<accession>A0ABX2DUB8</accession>
<dbReference type="Gene3D" id="3.30.1490.20">
    <property type="entry name" value="ATP-grasp fold, A domain"/>
    <property type="match status" value="1"/>
</dbReference>
<gene>
    <name evidence="5" type="ORF">HQN87_23430</name>
</gene>
<comment type="similarity">
    <text evidence="1">Belongs to the D-alanine--D-alanine ligase family.</text>
</comment>
<comment type="caution">
    <text evidence="5">The sequence shown here is derived from an EMBL/GenBank/DDBJ whole genome shotgun (WGS) entry which is preliminary data.</text>
</comment>
<dbReference type="EMBL" id="JABMKX010000013">
    <property type="protein sequence ID" value="NQX48285.1"/>
    <property type="molecule type" value="Genomic_DNA"/>
</dbReference>
<evidence type="ECO:0000256" key="3">
    <source>
        <dbReference type="PROSITE-ProRule" id="PRU00409"/>
    </source>
</evidence>
<dbReference type="Gene3D" id="3.30.470.20">
    <property type="entry name" value="ATP-grasp fold, B domain"/>
    <property type="match status" value="1"/>
</dbReference>
<dbReference type="SUPFAM" id="SSF56059">
    <property type="entry name" value="Glutathione synthetase ATP-binding domain-like"/>
    <property type="match status" value="1"/>
</dbReference>
<evidence type="ECO:0000313" key="5">
    <source>
        <dbReference type="EMBL" id="NQX48285.1"/>
    </source>
</evidence>
<name>A0ABX2DUB8_9BACL</name>
<organism evidence="5 6">
    <name type="scientific">Paenibacillus tritici</name>
    <dbReference type="NCBI Taxonomy" id="1873425"/>
    <lineage>
        <taxon>Bacteria</taxon>
        <taxon>Bacillati</taxon>
        <taxon>Bacillota</taxon>
        <taxon>Bacilli</taxon>
        <taxon>Bacillales</taxon>
        <taxon>Paenibacillaceae</taxon>
        <taxon>Paenibacillus</taxon>
    </lineage>
</organism>